<dbReference type="AlphaFoldDB" id="A0A2C9WEW5"/>
<dbReference type="EMBL" id="CM004388">
    <property type="protein sequence ID" value="OAY58390.1"/>
    <property type="molecule type" value="Genomic_DNA"/>
</dbReference>
<reference evidence="1" key="1">
    <citation type="submission" date="2016-02" db="EMBL/GenBank/DDBJ databases">
        <title>WGS assembly of Manihot esculenta.</title>
        <authorList>
            <person name="Bredeson J.V."/>
            <person name="Prochnik S.E."/>
            <person name="Lyons J.B."/>
            <person name="Schmutz J."/>
            <person name="Grimwood J."/>
            <person name="Vrebalov J."/>
            <person name="Bart R.S."/>
            <person name="Amuge T."/>
            <person name="Ferguson M.E."/>
            <person name="Green R."/>
            <person name="Putnam N."/>
            <person name="Stites J."/>
            <person name="Rounsley S."/>
            <person name="Rokhsar D.S."/>
        </authorList>
    </citation>
    <scope>NUCLEOTIDE SEQUENCE [LARGE SCALE GENOMIC DNA]</scope>
    <source>
        <tissue evidence="1">Leaf</tissue>
    </source>
</reference>
<proteinExistence type="predicted"/>
<name>A0A2C9WEW5_MANES</name>
<accession>A0A2C9WEW5</accession>
<sequence>MASQVQQAINKCKKAQRHISNTTTYEACHRDVETTLHVLRDCGFTRNVWKSLAPRKHWDNFFTRNIDIQGWLNTNLQSLHLDANGLQWRVMFRAICWGLWHIRNEVVF</sequence>
<organism evidence="1">
    <name type="scientific">Manihot esculenta</name>
    <name type="common">Cassava</name>
    <name type="synonym">Jatropha manihot</name>
    <dbReference type="NCBI Taxonomy" id="3983"/>
    <lineage>
        <taxon>Eukaryota</taxon>
        <taxon>Viridiplantae</taxon>
        <taxon>Streptophyta</taxon>
        <taxon>Embryophyta</taxon>
        <taxon>Tracheophyta</taxon>
        <taxon>Spermatophyta</taxon>
        <taxon>Magnoliopsida</taxon>
        <taxon>eudicotyledons</taxon>
        <taxon>Gunneridae</taxon>
        <taxon>Pentapetalae</taxon>
        <taxon>rosids</taxon>
        <taxon>fabids</taxon>
        <taxon>Malpighiales</taxon>
        <taxon>Euphorbiaceae</taxon>
        <taxon>Crotonoideae</taxon>
        <taxon>Manihoteae</taxon>
        <taxon>Manihot</taxon>
    </lineage>
</organism>
<evidence type="ECO:0000313" key="1">
    <source>
        <dbReference type="EMBL" id="OAY58390.1"/>
    </source>
</evidence>
<gene>
    <name evidence="1" type="ORF">MANES_02G173900</name>
</gene>
<evidence type="ECO:0008006" key="2">
    <source>
        <dbReference type="Google" id="ProtNLM"/>
    </source>
</evidence>
<protein>
    <recommendedName>
        <fullName evidence="2">Reverse transcriptase zinc-binding domain-containing protein</fullName>
    </recommendedName>
</protein>